<comment type="caution">
    <text evidence="1">The sequence shown here is derived from an EMBL/GenBank/DDBJ whole genome shotgun (WGS) entry which is preliminary data.</text>
</comment>
<evidence type="ECO:0000313" key="2">
    <source>
        <dbReference type="Proteomes" id="UP000308671"/>
    </source>
</evidence>
<dbReference type="Proteomes" id="UP000308671">
    <property type="component" value="Unassembled WGS sequence"/>
</dbReference>
<name>A0A4S8QS28_9HELO</name>
<accession>A0A4S8QS28</accession>
<evidence type="ECO:0000313" key="1">
    <source>
        <dbReference type="EMBL" id="THV46155.1"/>
    </source>
</evidence>
<sequence length="290" mass="32388">MNAFSKAKTAGHLMLQRISHNDNTQIDYPTQSVFDRPESRGENGWGIVIDRHELSSAFHILEHIRKITTSNFRENWIGILASHYGKADSTLGQTTGGLDGHYYYAMNKKDGIIIAIDSKSPYFTKQLETQAAGEAVDDVSTTTLQTWSDVTYLSWYEECTKTSTPLENLQHVIQSHITNPDTISVITEILEEEKITCPPNGLPIDINDSKGYGAALLGTPNGKGIGWLLTQHKKQLGNPKIVSVEIFHSFQVGFHDCNEDTGELIKGRENMGGVEDRRRYLNLDFTIQCG</sequence>
<organism evidence="1 2">
    <name type="scientific">Botrytis galanthina</name>
    <dbReference type="NCBI Taxonomy" id="278940"/>
    <lineage>
        <taxon>Eukaryota</taxon>
        <taxon>Fungi</taxon>
        <taxon>Dikarya</taxon>
        <taxon>Ascomycota</taxon>
        <taxon>Pezizomycotina</taxon>
        <taxon>Leotiomycetes</taxon>
        <taxon>Helotiales</taxon>
        <taxon>Sclerotiniaceae</taxon>
        <taxon>Botrytis</taxon>
    </lineage>
</organism>
<dbReference type="EMBL" id="PQXL01000411">
    <property type="protein sequence ID" value="THV46155.1"/>
    <property type="molecule type" value="Genomic_DNA"/>
</dbReference>
<dbReference type="AlphaFoldDB" id="A0A4S8QS28"/>
<proteinExistence type="predicted"/>
<gene>
    <name evidence="1" type="ORF">BGAL_0411g00030</name>
</gene>
<keyword evidence="2" id="KW-1185">Reference proteome</keyword>
<reference evidence="1 2" key="1">
    <citation type="submission" date="2017-12" db="EMBL/GenBank/DDBJ databases">
        <title>Comparative genomics of Botrytis spp.</title>
        <authorList>
            <person name="Valero-Jimenez C.A."/>
            <person name="Tapia P."/>
            <person name="Veloso J."/>
            <person name="Silva-Moreno E."/>
            <person name="Staats M."/>
            <person name="Valdes J.H."/>
            <person name="Van Kan J.A.L."/>
        </authorList>
    </citation>
    <scope>NUCLEOTIDE SEQUENCE [LARGE SCALE GENOMIC DNA]</scope>
    <source>
        <strain evidence="1 2">MUCL435</strain>
    </source>
</reference>
<protein>
    <submittedName>
        <fullName evidence="1">Uncharacterized protein</fullName>
    </submittedName>
</protein>
<dbReference type="OrthoDB" id="5337308at2759"/>